<evidence type="ECO:0000313" key="7">
    <source>
        <dbReference type="Proteomes" id="UP001595704"/>
    </source>
</evidence>
<evidence type="ECO:0000256" key="3">
    <source>
        <dbReference type="ARBA" id="ARBA00022741"/>
    </source>
</evidence>
<dbReference type="InterPro" id="IPR027417">
    <property type="entry name" value="P-loop_NTPase"/>
</dbReference>
<dbReference type="GO" id="GO:0005524">
    <property type="term" value="F:ATP binding"/>
    <property type="evidence" value="ECO:0007669"/>
    <property type="project" value="UniProtKB-KW"/>
</dbReference>
<evidence type="ECO:0000256" key="1">
    <source>
        <dbReference type="ARBA" id="ARBA00005417"/>
    </source>
</evidence>
<keyword evidence="4 6" id="KW-0067">ATP-binding</keyword>
<keyword evidence="3" id="KW-0547">Nucleotide-binding</keyword>
<evidence type="ECO:0000259" key="5">
    <source>
        <dbReference type="PROSITE" id="PS50893"/>
    </source>
</evidence>
<evidence type="ECO:0000313" key="6">
    <source>
        <dbReference type="EMBL" id="MFC3636422.1"/>
    </source>
</evidence>
<accession>A0ABV7UDY5</accession>
<keyword evidence="7" id="KW-1185">Reference proteome</keyword>
<comment type="caution">
    <text evidence="6">The sequence shown here is derived from an EMBL/GenBank/DDBJ whole genome shotgun (WGS) entry which is preliminary data.</text>
</comment>
<dbReference type="PROSITE" id="PS50893">
    <property type="entry name" value="ABC_TRANSPORTER_2"/>
    <property type="match status" value="1"/>
</dbReference>
<dbReference type="InterPro" id="IPR003593">
    <property type="entry name" value="AAA+_ATPase"/>
</dbReference>
<dbReference type="Gene3D" id="3.40.50.300">
    <property type="entry name" value="P-loop containing nucleotide triphosphate hydrolases"/>
    <property type="match status" value="1"/>
</dbReference>
<dbReference type="InterPro" id="IPR018632">
    <property type="entry name" value="AAA-associated_dom_C"/>
</dbReference>
<evidence type="ECO:0000256" key="2">
    <source>
        <dbReference type="ARBA" id="ARBA00022448"/>
    </source>
</evidence>
<dbReference type="Pfam" id="PF09821">
    <property type="entry name" value="AAA_assoc_C"/>
    <property type="match status" value="1"/>
</dbReference>
<sequence length="442" mass="48974">MSRDTAWPQQERTGRPTLLEVRHVKRDFAKASGEALAVLDGVNFEVRQGEIIGLLGRSGSGKSTLLRIAAGLLPPTSGEVLFHGQPVDGPPRGVSMVFQSFALFPWLTVQENVELGLEALGVDTPERRRRALQAIDLIGLDGFENAYPRELSGGMRQRVGFARALVMHPDLLLMDEPFSALDVLTAETLRTDLVDLWMEDRLPVGAVLIVTHNIEEAVLLCDRILIFSSNPGRVAAQVRITLPHPRNRQDPRFRKVVDDVYARMTRRSPAQLEGEGEGGASPLALQPVSTNIMAGMLEAVAGEPWNGRADLPDLARDHQLEADEMVQLGEALQLLGFADMKDGDLHLTDAGMAFAGMETDARKDLFAQQLIEHVPLVRMIHQELEQRADHRVPAAKFRAELEDAMSENYAEQTLNTAVSWGRYAELFSYDEQAEFFSLDDPE</sequence>
<organism evidence="6 7">
    <name type="scientific">Camelimonas fluminis</name>
    <dbReference type="NCBI Taxonomy" id="1576911"/>
    <lineage>
        <taxon>Bacteria</taxon>
        <taxon>Pseudomonadati</taxon>
        <taxon>Pseudomonadota</taxon>
        <taxon>Alphaproteobacteria</taxon>
        <taxon>Hyphomicrobiales</taxon>
        <taxon>Chelatococcaceae</taxon>
        <taxon>Camelimonas</taxon>
    </lineage>
</organism>
<protein>
    <submittedName>
        <fullName evidence="6">Nitrate/sulfonate/bicarbonate ABC transporter ATP-binding protein</fullName>
    </submittedName>
</protein>
<dbReference type="PANTHER" id="PTHR42788">
    <property type="entry name" value="TAURINE IMPORT ATP-BINDING PROTEIN-RELATED"/>
    <property type="match status" value="1"/>
</dbReference>
<comment type="similarity">
    <text evidence="1">Belongs to the ABC transporter superfamily.</text>
</comment>
<dbReference type="Pfam" id="PF00005">
    <property type="entry name" value="ABC_tran"/>
    <property type="match status" value="1"/>
</dbReference>
<dbReference type="Proteomes" id="UP001595704">
    <property type="component" value="Unassembled WGS sequence"/>
</dbReference>
<dbReference type="InterPro" id="IPR017871">
    <property type="entry name" value="ABC_transporter-like_CS"/>
</dbReference>
<proteinExistence type="inferred from homology"/>
<gene>
    <name evidence="6" type="ORF">ACFONL_03350</name>
</gene>
<evidence type="ECO:0000256" key="4">
    <source>
        <dbReference type="ARBA" id="ARBA00022840"/>
    </source>
</evidence>
<dbReference type="InterPro" id="IPR050166">
    <property type="entry name" value="ABC_transporter_ATP-bind"/>
</dbReference>
<dbReference type="RefSeq" id="WP_191317499.1">
    <property type="nucleotide sequence ID" value="NZ_BNCG01000001.1"/>
</dbReference>
<dbReference type="SUPFAM" id="SSF52540">
    <property type="entry name" value="P-loop containing nucleoside triphosphate hydrolases"/>
    <property type="match status" value="1"/>
</dbReference>
<feature type="domain" description="ABC transporter" evidence="5">
    <location>
        <begin position="19"/>
        <end position="254"/>
    </location>
</feature>
<keyword evidence="2" id="KW-0813">Transport</keyword>
<reference evidence="7" key="1">
    <citation type="journal article" date="2019" name="Int. J. Syst. Evol. Microbiol.">
        <title>The Global Catalogue of Microorganisms (GCM) 10K type strain sequencing project: providing services to taxonomists for standard genome sequencing and annotation.</title>
        <authorList>
            <consortium name="The Broad Institute Genomics Platform"/>
            <consortium name="The Broad Institute Genome Sequencing Center for Infectious Disease"/>
            <person name="Wu L."/>
            <person name="Ma J."/>
        </authorList>
    </citation>
    <scope>NUCLEOTIDE SEQUENCE [LARGE SCALE GENOMIC DNA]</scope>
    <source>
        <strain evidence="7">KCTC 42282</strain>
    </source>
</reference>
<dbReference type="PROSITE" id="PS00211">
    <property type="entry name" value="ABC_TRANSPORTER_1"/>
    <property type="match status" value="1"/>
</dbReference>
<dbReference type="CDD" id="cd03293">
    <property type="entry name" value="ABC_NrtD_SsuB_transporters"/>
    <property type="match status" value="1"/>
</dbReference>
<dbReference type="EMBL" id="JBHRYC010000023">
    <property type="protein sequence ID" value="MFC3636422.1"/>
    <property type="molecule type" value="Genomic_DNA"/>
</dbReference>
<name>A0ABV7UDY5_9HYPH</name>
<dbReference type="PANTHER" id="PTHR42788:SF13">
    <property type="entry name" value="ALIPHATIC SULFONATES IMPORT ATP-BINDING PROTEIN SSUB"/>
    <property type="match status" value="1"/>
</dbReference>
<dbReference type="InterPro" id="IPR003439">
    <property type="entry name" value="ABC_transporter-like_ATP-bd"/>
</dbReference>
<dbReference type="SMART" id="SM00382">
    <property type="entry name" value="AAA"/>
    <property type="match status" value="1"/>
</dbReference>